<name>A0ABX5XX34_9BACT</name>
<feature type="transmembrane region" description="Helical" evidence="1">
    <location>
        <begin position="125"/>
        <end position="146"/>
    </location>
</feature>
<dbReference type="Proteomes" id="UP000318081">
    <property type="component" value="Chromosome"/>
</dbReference>
<evidence type="ECO:0008006" key="4">
    <source>
        <dbReference type="Google" id="ProtNLM"/>
    </source>
</evidence>
<keyword evidence="1" id="KW-1133">Transmembrane helix</keyword>
<keyword evidence="1" id="KW-0812">Transmembrane</keyword>
<dbReference type="InterPro" id="IPR010406">
    <property type="entry name" value="DUF1003"/>
</dbReference>
<dbReference type="EMBL" id="CP036432">
    <property type="protein sequence ID" value="QDV85866.1"/>
    <property type="molecule type" value="Genomic_DNA"/>
</dbReference>
<dbReference type="Pfam" id="PF06210">
    <property type="entry name" value="DUF1003"/>
    <property type="match status" value="1"/>
</dbReference>
<dbReference type="RefSeq" id="WP_145216185.1">
    <property type="nucleotide sequence ID" value="NZ_CP036432.1"/>
</dbReference>
<feature type="transmembrane region" description="Helical" evidence="1">
    <location>
        <begin position="152"/>
        <end position="174"/>
    </location>
</feature>
<organism evidence="2 3">
    <name type="scientific">Stieleria magnilauensis</name>
    <dbReference type="NCBI Taxonomy" id="2527963"/>
    <lineage>
        <taxon>Bacteria</taxon>
        <taxon>Pseudomonadati</taxon>
        <taxon>Planctomycetota</taxon>
        <taxon>Planctomycetia</taxon>
        <taxon>Pirellulales</taxon>
        <taxon>Pirellulaceae</taxon>
        <taxon>Stieleria</taxon>
    </lineage>
</organism>
<evidence type="ECO:0000313" key="2">
    <source>
        <dbReference type="EMBL" id="QDV85866.1"/>
    </source>
</evidence>
<protein>
    <recommendedName>
        <fullName evidence="4">DUF1003 domain-containing protein</fullName>
    </recommendedName>
</protein>
<evidence type="ECO:0000313" key="3">
    <source>
        <dbReference type="Proteomes" id="UP000318081"/>
    </source>
</evidence>
<dbReference type="PANTHER" id="PTHR41386:SF1">
    <property type="entry name" value="MEMBRANE PROTEIN"/>
    <property type="match status" value="1"/>
</dbReference>
<keyword evidence="1" id="KW-0472">Membrane</keyword>
<dbReference type="PANTHER" id="PTHR41386">
    <property type="entry name" value="INTEGRAL MEMBRANE PROTEIN-RELATED"/>
    <property type="match status" value="1"/>
</dbReference>
<evidence type="ECO:0000256" key="1">
    <source>
        <dbReference type="SAM" id="Phobius"/>
    </source>
</evidence>
<reference evidence="2 3" key="1">
    <citation type="submission" date="2019-02" db="EMBL/GenBank/DDBJ databases">
        <title>Deep-cultivation of Planctomycetes and their phenomic and genomic characterization uncovers novel biology.</title>
        <authorList>
            <person name="Wiegand S."/>
            <person name="Jogler M."/>
            <person name="Boedeker C."/>
            <person name="Pinto D."/>
            <person name="Vollmers J."/>
            <person name="Rivas-Marin E."/>
            <person name="Kohn T."/>
            <person name="Peeters S.H."/>
            <person name="Heuer A."/>
            <person name="Rast P."/>
            <person name="Oberbeckmann S."/>
            <person name="Bunk B."/>
            <person name="Jeske O."/>
            <person name="Meyerdierks A."/>
            <person name="Storesund J.E."/>
            <person name="Kallscheuer N."/>
            <person name="Luecker S."/>
            <person name="Lage O.M."/>
            <person name="Pohl T."/>
            <person name="Merkel B.J."/>
            <person name="Hornburger P."/>
            <person name="Mueller R.-W."/>
            <person name="Bruemmer F."/>
            <person name="Labrenz M."/>
            <person name="Spormann A.M."/>
            <person name="Op den Camp H."/>
            <person name="Overmann J."/>
            <person name="Amann R."/>
            <person name="Jetten M.S.M."/>
            <person name="Mascher T."/>
            <person name="Medema M.H."/>
            <person name="Devos D.P."/>
            <person name="Kaster A.-K."/>
            <person name="Ovreas L."/>
            <person name="Rohde M."/>
            <person name="Galperin M.Y."/>
            <person name="Jogler C."/>
        </authorList>
    </citation>
    <scope>NUCLEOTIDE SEQUENCE [LARGE SCALE GENOMIC DNA]</scope>
    <source>
        <strain evidence="2 3">TBK1r</strain>
    </source>
</reference>
<gene>
    <name evidence="2" type="ORF">TBK1r_48820</name>
</gene>
<sequence length="237" mass="27553">MNNHRKNQNHRIPCGICGKTFPVSELTPGRFMRRLVAERITAEHPQWTEDSYICHADLNHYRSAYIQNVLEEERGELSELERDVIESLRQHEIVTENLNEIMEDNSTLGQRLADKVASFGGSWTFILLFAGVLTVWVTINSVAIFVKPFDPYPFIFLNLVLSCLAAIQAPIIMMSQNRQGEKDRLQSENDYRVNLKAELEIRHLHSKMDLLLTHQWQRLLEIQQVQTDLLEELGDRK</sequence>
<keyword evidence="3" id="KW-1185">Reference proteome</keyword>
<proteinExistence type="predicted"/>
<accession>A0ABX5XX34</accession>